<feature type="domain" description="Protein kinase" evidence="5">
    <location>
        <begin position="14"/>
        <end position="282"/>
    </location>
</feature>
<evidence type="ECO:0000313" key="6">
    <source>
        <dbReference type="EMBL" id="KRW98895.1"/>
    </source>
</evidence>
<dbReference type="AlphaFoldDB" id="A0A0V0Q9R8"/>
<dbReference type="InParanoid" id="A0A0V0Q9R8"/>
<accession>A0A0V0Q9R8</accession>
<dbReference type="Pfam" id="PF00069">
    <property type="entry name" value="Pkinase"/>
    <property type="match status" value="1"/>
</dbReference>
<dbReference type="InterPro" id="IPR045269">
    <property type="entry name" value="Atg1-like"/>
</dbReference>
<evidence type="ECO:0000256" key="3">
    <source>
        <dbReference type="ARBA" id="ARBA00022777"/>
    </source>
</evidence>
<evidence type="ECO:0000256" key="2">
    <source>
        <dbReference type="ARBA" id="ARBA00022741"/>
    </source>
</evidence>
<gene>
    <name evidence="6" type="ORF">PPERSA_09420</name>
</gene>
<dbReference type="GO" id="GO:0005524">
    <property type="term" value="F:ATP binding"/>
    <property type="evidence" value="ECO:0007669"/>
    <property type="project" value="UniProtKB-KW"/>
</dbReference>
<keyword evidence="3 6" id="KW-0418">Kinase</keyword>
<sequence length="297" mass="34974">MEQPTQRLVDDYVYDTSKVLGQGAVGLVYEGWKKGDENNVIAIKKQNFTLLIEHLGQKNYQQYIRREATIMKQVQNENIVHIYQIKLTKESFYIMMEYCNQGNLRQKLQKYPEKRIPEKEAVQIFKQIMNGYKAIFDASAIHRDLKPENILFKDNVVKIADFGLSKIINKNAALDIYTTNKGTPFYRPPQLLNDQHSVPVEYPQKIDIWSLGVLFYEMLVGKRPWLEVENCSSYLDEIENHDVGFPVHIPISKQTKDLILCMLTIDEKYRYSFEECMDHPFFKEETLEEKSQQEKQQ</sequence>
<dbReference type="PROSITE" id="PS50011">
    <property type="entry name" value="PROTEIN_KINASE_DOM"/>
    <property type="match status" value="1"/>
</dbReference>
<dbReference type="PANTHER" id="PTHR24348:SF22">
    <property type="entry name" value="NON-SPECIFIC SERINE_THREONINE PROTEIN KINASE"/>
    <property type="match status" value="1"/>
</dbReference>
<dbReference type="EMBL" id="LDAU01000225">
    <property type="protein sequence ID" value="KRW98895.1"/>
    <property type="molecule type" value="Genomic_DNA"/>
</dbReference>
<keyword evidence="2" id="KW-0547">Nucleotide-binding</keyword>
<dbReference type="GO" id="GO:0000045">
    <property type="term" value="P:autophagosome assembly"/>
    <property type="evidence" value="ECO:0007669"/>
    <property type="project" value="TreeGrafter"/>
</dbReference>
<protein>
    <submittedName>
        <fullName evidence="6">Protein kinase-like domain</fullName>
    </submittedName>
</protein>
<dbReference type="OMA" id="WLEVENC"/>
<comment type="caution">
    <text evidence="6">The sequence shown here is derived from an EMBL/GenBank/DDBJ whole genome shotgun (WGS) entry which is preliminary data.</text>
</comment>
<dbReference type="SUPFAM" id="SSF56112">
    <property type="entry name" value="Protein kinase-like (PK-like)"/>
    <property type="match status" value="1"/>
</dbReference>
<dbReference type="Proteomes" id="UP000054937">
    <property type="component" value="Unassembled WGS sequence"/>
</dbReference>
<dbReference type="InterPro" id="IPR011009">
    <property type="entry name" value="Kinase-like_dom_sf"/>
</dbReference>
<evidence type="ECO:0000313" key="7">
    <source>
        <dbReference type="Proteomes" id="UP000054937"/>
    </source>
</evidence>
<dbReference type="GO" id="GO:0004674">
    <property type="term" value="F:protein serine/threonine kinase activity"/>
    <property type="evidence" value="ECO:0007669"/>
    <property type="project" value="InterPro"/>
</dbReference>
<dbReference type="Gene3D" id="1.10.510.10">
    <property type="entry name" value="Transferase(Phosphotransferase) domain 1"/>
    <property type="match status" value="1"/>
</dbReference>
<dbReference type="PANTHER" id="PTHR24348">
    <property type="entry name" value="SERINE/THREONINE-PROTEIN KINASE UNC-51-RELATED"/>
    <property type="match status" value="1"/>
</dbReference>
<evidence type="ECO:0000256" key="4">
    <source>
        <dbReference type="ARBA" id="ARBA00022840"/>
    </source>
</evidence>
<dbReference type="GO" id="GO:0000407">
    <property type="term" value="C:phagophore assembly site"/>
    <property type="evidence" value="ECO:0007669"/>
    <property type="project" value="TreeGrafter"/>
</dbReference>
<proteinExistence type="predicted"/>
<keyword evidence="1" id="KW-0808">Transferase</keyword>
<reference evidence="6 7" key="1">
    <citation type="journal article" date="2015" name="Sci. Rep.">
        <title>Genome of the facultative scuticociliatosis pathogen Pseudocohnilembus persalinus provides insight into its virulence through horizontal gene transfer.</title>
        <authorList>
            <person name="Xiong J."/>
            <person name="Wang G."/>
            <person name="Cheng J."/>
            <person name="Tian M."/>
            <person name="Pan X."/>
            <person name="Warren A."/>
            <person name="Jiang C."/>
            <person name="Yuan D."/>
            <person name="Miao W."/>
        </authorList>
    </citation>
    <scope>NUCLEOTIDE SEQUENCE [LARGE SCALE GENOMIC DNA]</scope>
    <source>
        <strain evidence="6">36N120E</strain>
    </source>
</reference>
<organism evidence="6 7">
    <name type="scientific">Pseudocohnilembus persalinus</name>
    <name type="common">Ciliate</name>
    <dbReference type="NCBI Taxonomy" id="266149"/>
    <lineage>
        <taxon>Eukaryota</taxon>
        <taxon>Sar</taxon>
        <taxon>Alveolata</taxon>
        <taxon>Ciliophora</taxon>
        <taxon>Intramacronucleata</taxon>
        <taxon>Oligohymenophorea</taxon>
        <taxon>Scuticociliatia</taxon>
        <taxon>Philasterida</taxon>
        <taxon>Pseudocohnilembidae</taxon>
        <taxon>Pseudocohnilembus</taxon>
    </lineage>
</organism>
<dbReference type="SMART" id="SM00220">
    <property type="entry name" value="S_TKc"/>
    <property type="match status" value="1"/>
</dbReference>
<dbReference type="OrthoDB" id="541276at2759"/>
<name>A0A0V0Q9R8_PSEPJ</name>
<dbReference type="InterPro" id="IPR000719">
    <property type="entry name" value="Prot_kinase_dom"/>
</dbReference>
<dbReference type="GO" id="GO:0005776">
    <property type="term" value="C:autophagosome"/>
    <property type="evidence" value="ECO:0007669"/>
    <property type="project" value="TreeGrafter"/>
</dbReference>
<keyword evidence="7" id="KW-1185">Reference proteome</keyword>
<keyword evidence="4" id="KW-0067">ATP-binding</keyword>
<evidence type="ECO:0000256" key="1">
    <source>
        <dbReference type="ARBA" id="ARBA00022679"/>
    </source>
</evidence>
<dbReference type="GO" id="GO:0016020">
    <property type="term" value="C:membrane"/>
    <property type="evidence" value="ECO:0007669"/>
    <property type="project" value="TreeGrafter"/>
</dbReference>
<dbReference type="GO" id="GO:0010506">
    <property type="term" value="P:regulation of autophagy"/>
    <property type="evidence" value="ECO:0007669"/>
    <property type="project" value="InterPro"/>
</dbReference>
<evidence type="ECO:0000259" key="5">
    <source>
        <dbReference type="PROSITE" id="PS50011"/>
    </source>
</evidence>
<dbReference type="GO" id="GO:0005829">
    <property type="term" value="C:cytosol"/>
    <property type="evidence" value="ECO:0007669"/>
    <property type="project" value="TreeGrafter"/>
</dbReference>